<dbReference type="GO" id="GO:0033993">
    <property type="term" value="P:response to lipid"/>
    <property type="evidence" value="ECO:0007669"/>
    <property type="project" value="UniProtKB-ARBA"/>
</dbReference>
<reference evidence="25" key="1">
    <citation type="journal article" date="2017" name="Nat. Commun.">
        <title>The North American bullfrog draft genome provides insight into hormonal regulation of long noncoding RNA.</title>
        <authorList>
            <person name="Hammond S.A."/>
            <person name="Warren R.L."/>
            <person name="Vandervalk B.P."/>
            <person name="Kucuk E."/>
            <person name="Khan H."/>
            <person name="Gibb E.A."/>
            <person name="Pandoh P."/>
            <person name="Kirk H."/>
            <person name="Zhao Y."/>
            <person name="Jones M."/>
            <person name="Mungall A.J."/>
            <person name="Coope R."/>
            <person name="Pleasance S."/>
            <person name="Moore R.A."/>
            <person name="Holt R.A."/>
            <person name="Round J.M."/>
            <person name="Ohora S."/>
            <person name="Walle B.V."/>
            <person name="Veldhoen N."/>
            <person name="Helbing C.C."/>
            <person name="Birol I."/>
        </authorList>
    </citation>
    <scope>NUCLEOTIDE SEQUENCE [LARGE SCALE GENOMIC DNA]</scope>
</reference>
<dbReference type="InterPro" id="IPR001254">
    <property type="entry name" value="Trypsin_dom"/>
</dbReference>
<dbReference type="InterPro" id="IPR018114">
    <property type="entry name" value="TRYPSIN_HIS"/>
</dbReference>
<proteinExistence type="predicted"/>
<dbReference type="Proteomes" id="UP000228934">
    <property type="component" value="Unassembled WGS sequence"/>
</dbReference>
<feature type="disulfide bond" evidence="16">
    <location>
        <begin position="507"/>
        <end position="535"/>
    </location>
</feature>
<comment type="catalytic activity">
    <reaction evidence="1">
        <text>Specific cleavage of Arg-|-Val bond in plasminogen to form plasmin.</text>
        <dbReference type="EC" id="3.4.21.68"/>
    </reaction>
</comment>
<evidence type="ECO:0000259" key="21">
    <source>
        <dbReference type="PROSITE" id="PS50026"/>
    </source>
</evidence>
<evidence type="ECO:0000256" key="17">
    <source>
        <dbReference type="PROSITE-ProRule" id="PRU00076"/>
    </source>
</evidence>
<keyword evidence="12 16" id="KW-1015">Disulfide bond</keyword>
<keyword evidence="8" id="KW-0479">Metal-binding</keyword>
<organism evidence="24 25">
    <name type="scientific">Aquarana catesbeiana</name>
    <name type="common">American bullfrog</name>
    <name type="synonym">Rana catesbeiana</name>
    <dbReference type="NCBI Taxonomy" id="8400"/>
    <lineage>
        <taxon>Eukaryota</taxon>
        <taxon>Metazoa</taxon>
        <taxon>Chordata</taxon>
        <taxon>Craniata</taxon>
        <taxon>Vertebrata</taxon>
        <taxon>Euteleostomi</taxon>
        <taxon>Amphibia</taxon>
        <taxon>Batrachia</taxon>
        <taxon>Anura</taxon>
        <taxon>Neobatrachia</taxon>
        <taxon>Ranoidea</taxon>
        <taxon>Ranidae</taxon>
        <taxon>Aquarana</taxon>
    </lineage>
</organism>
<evidence type="ECO:0000256" key="9">
    <source>
        <dbReference type="ARBA" id="ARBA00022729"/>
    </source>
</evidence>
<keyword evidence="9 20" id="KW-0732">Signal</keyword>
<keyword evidence="11 19" id="KW-0720">Serine protease</keyword>
<dbReference type="CDD" id="cd00108">
    <property type="entry name" value="KR"/>
    <property type="match status" value="2"/>
</dbReference>
<feature type="active site" description="Charge relay system" evidence="15">
    <location>
        <position position="511"/>
    </location>
</feature>
<feature type="disulfide bond" evidence="16">
    <location>
        <begin position="269"/>
        <end position="293"/>
    </location>
</feature>
<dbReference type="Gene3D" id="2.40.20.10">
    <property type="entry name" value="Plasminogen Kringle 4"/>
    <property type="match status" value="2"/>
</dbReference>
<evidence type="ECO:0000256" key="1">
    <source>
        <dbReference type="ARBA" id="ARBA00001538"/>
    </source>
</evidence>
<dbReference type="AlphaFoldDB" id="A0A2G9PUM8"/>
<dbReference type="InterPro" id="IPR013806">
    <property type="entry name" value="Kringle-like"/>
</dbReference>
<feature type="disulfide bond" evidence="16">
    <location>
        <begin position="353"/>
        <end position="423"/>
    </location>
</feature>
<dbReference type="InterPro" id="IPR050127">
    <property type="entry name" value="Serine_Proteases_S1"/>
</dbReference>
<evidence type="ECO:0000256" key="14">
    <source>
        <dbReference type="ARBA" id="ARBA00023202"/>
    </source>
</evidence>
<evidence type="ECO:0000256" key="2">
    <source>
        <dbReference type="ARBA" id="ARBA00004613"/>
    </source>
</evidence>
<dbReference type="OrthoDB" id="6020543at2759"/>
<dbReference type="GO" id="GO:0046872">
    <property type="term" value="F:metal ion binding"/>
    <property type="evidence" value="ECO:0007669"/>
    <property type="project" value="UniProtKB-KW"/>
</dbReference>
<dbReference type="PROSITE" id="PS01186">
    <property type="entry name" value="EGF_2"/>
    <property type="match status" value="1"/>
</dbReference>
<dbReference type="GO" id="GO:1901701">
    <property type="term" value="P:cellular response to oxygen-containing compound"/>
    <property type="evidence" value="ECO:0007669"/>
    <property type="project" value="UniProtKB-ARBA"/>
</dbReference>
<dbReference type="Pfam" id="PF00051">
    <property type="entry name" value="Kringle"/>
    <property type="match status" value="2"/>
</dbReference>
<evidence type="ECO:0000256" key="10">
    <source>
        <dbReference type="ARBA" id="ARBA00022801"/>
    </source>
</evidence>
<feature type="domain" description="Kringle" evidence="22">
    <location>
        <begin position="216"/>
        <end position="298"/>
    </location>
</feature>
<dbReference type="PANTHER" id="PTHR24264">
    <property type="entry name" value="TRYPSIN-RELATED"/>
    <property type="match status" value="1"/>
</dbReference>
<evidence type="ECO:0000313" key="24">
    <source>
        <dbReference type="EMBL" id="PIO07047.1"/>
    </source>
</evidence>
<evidence type="ECO:0000256" key="7">
    <source>
        <dbReference type="ARBA" id="ARBA00022670"/>
    </source>
</evidence>
<evidence type="ECO:0000256" key="12">
    <source>
        <dbReference type="ARBA" id="ARBA00023157"/>
    </source>
</evidence>
<dbReference type="GO" id="GO:0031639">
    <property type="term" value="P:plasminogen activation"/>
    <property type="evidence" value="ECO:0007669"/>
    <property type="project" value="InterPro"/>
</dbReference>
<feature type="domain" description="EGF-like" evidence="21">
    <location>
        <begin position="84"/>
        <end position="122"/>
    </location>
</feature>
<dbReference type="GO" id="GO:0005615">
    <property type="term" value="C:extracellular space"/>
    <property type="evidence" value="ECO:0007669"/>
    <property type="project" value="TreeGrafter"/>
</dbReference>
<evidence type="ECO:0000256" key="20">
    <source>
        <dbReference type="SAM" id="SignalP"/>
    </source>
</evidence>
<evidence type="ECO:0000256" key="5">
    <source>
        <dbReference type="ARBA" id="ARBA00022536"/>
    </source>
</evidence>
<dbReference type="InterPro" id="IPR026280">
    <property type="entry name" value="Tissue_plasm_act"/>
</dbReference>
<dbReference type="InterPro" id="IPR000001">
    <property type="entry name" value="Kringle"/>
</dbReference>
<name>A0A2G9PUM8_AQUCT</name>
<dbReference type="Gene3D" id="2.10.25.10">
    <property type="entry name" value="Laminin"/>
    <property type="match status" value="1"/>
</dbReference>
<keyword evidence="14" id="KW-0617">Plasminogen activation</keyword>
<feature type="disulfide bond" evidence="16">
    <location>
        <begin position="45"/>
        <end position="73"/>
    </location>
</feature>
<dbReference type="SUPFAM" id="SSF57440">
    <property type="entry name" value="Kringle-like"/>
    <property type="match status" value="2"/>
</dbReference>
<feature type="disulfide bond" evidence="16">
    <location>
        <begin position="88"/>
        <end position="99"/>
    </location>
</feature>
<dbReference type="InterPro" id="IPR000742">
    <property type="entry name" value="EGF"/>
</dbReference>
<dbReference type="PRINTS" id="PR00018">
    <property type="entry name" value="KRINGLE"/>
</dbReference>
<keyword evidence="5 17" id="KW-0245">EGF-like domain</keyword>
<feature type="disulfide bond" evidence="16">
    <location>
        <begin position="238"/>
        <end position="280"/>
    </location>
</feature>
<dbReference type="Gene3D" id="2.40.10.10">
    <property type="entry name" value="Trypsin-like serine proteases"/>
    <property type="match status" value="2"/>
</dbReference>
<evidence type="ECO:0000256" key="4">
    <source>
        <dbReference type="ARBA" id="ARBA00022525"/>
    </source>
</evidence>
<feature type="disulfide bond" evidence="16">
    <location>
        <begin position="181"/>
        <end position="205"/>
    </location>
</feature>
<sequence length="563" mass="63525">QFNMSLKIRTMNIFVTLILFEVISSTEEVLHHREKRGTRTYKSLCIERSSGRVFRKVDTWLRSAGRRVEFCRCEDGRSKCHSVPVMDCTEPKCYNGGRCRQALYSSNHLCLCLSGFSGEHCEIDTRTTCYQGSGESYRGNHSRTVSGAVCVNWNSPGLNGKRYTAQHREALQLGLGNHNFCRNPDGEVSPWCYIFKDGAYKWDYCRVPSCPVDVPDCYSERGTSYRGSSSVTLSGARCLRWDSALVKNKVFNAWSGKSRSLGLGSHNYCRNPDNDVRPWCHVMNGTQAGWEFCDVPICSTCGIRNPPPPLQPRFRIAGGRGAQITSHPWMAALFYVYRRSEIFFCGGTLIDRCWVLTAAHCLSSNNLSADKIRVKLGRTMRAVPGVQEQSFRVEKIYKHPQFDEDTFDNDIALLKLQSTSGSCAMETDNARPACMPERGQKLQDWTECEISGYGRQEEFSAFYSDQLKEGHVRLFPDNMCTPKQLDDRTVTSNMLCAGDTRNQDDACQGDSGGPLVCLTNGRMHLFGIVSWGEGCGRKGKPGVYTKVTQYLDWIEHHTGLRMY</sequence>
<feature type="active site" description="Charge relay system" evidence="15">
    <location>
        <position position="360"/>
    </location>
</feature>
<evidence type="ECO:0000256" key="18">
    <source>
        <dbReference type="PROSITE-ProRule" id="PRU00121"/>
    </source>
</evidence>
<evidence type="ECO:0000256" key="16">
    <source>
        <dbReference type="PIRSR" id="PIRSR001145-3"/>
    </source>
</evidence>
<feature type="disulfide bond" description="Interchain (between A and B chains)" evidence="16">
    <location>
        <begin position="301"/>
        <end position="434"/>
    </location>
</feature>
<evidence type="ECO:0000259" key="23">
    <source>
        <dbReference type="PROSITE" id="PS50240"/>
    </source>
</evidence>
<dbReference type="PROSITE" id="PS00021">
    <property type="entry name" value="KRINGLE_1"/>
    <property type="match status" value="2"/>
</dbReference>
<dbReference type="InterPro" id="IPR033116">
    <property type="entry name" value="TRYPSIN_SER"/>
</dbReference>
<keyword evidence="4" id="KW-0964">Secreted</keyword>
<dbReference type="FunFam" id="2.40.20.10:FF:000001">
    <property type="entry name" value="Urokinase-type plasminogen activator"/>
    <property type="match status" value="2"/>
</dbReference>
<dbReference type="FunFam" id="2.40.10.10:FF:000003">
    <property type="entry name" value="Transmembrane serine protease 3"/>
    <property type="match status" value="1"/>
</dbReference>
<dbReference type="PIRSF" id="PIRSF001145">
    <property type="entry name" value="Tissue_plasm_act"/>
    <property type="match status" value="1"/>
</dbReference>
<evidence type="ECO:0000256" key="11">
    <source>
        <dbReference type="ARBA" id="ARBA00022825"/>
    </source>
</evidence>
<comment type="caution">
    <text evidence="17">Lacks conserved residue(s) required for the propagation of feature annotation.</text>
</comment>
<keyword evidence="13" id="KW-0325">Glycoprotein</keyword>
<evidence type="ECO:0000256" key="15">
    <source>
        <dbReference type="PIRSR" id="PIRSR001145-1"/>
    </source>
</evidence>
<dbReference type="InterPro" id="IPR038178">
    <property type="entry name" value="Kringle_sf"/>
</dbReference>
<gene>
    <name evidence="24" type="ORF">AB205_0206860</name>
</gene>
<feature type="domain" description="Peptidase S1" evidence="23">
    <location>
        <begin position="316"/>
        <end position="559"/>
    </location>
</feature>
<protein>
    <recommendedName>
        <fullName evidence="3">t-plasminogen activator</fullName>
        <ecNumber evidence="3">3.4.21.68</ecNumber>
    </recommendedName>
</protein>
<dbReference type="InterPro" id="IPR043504">
    <property type="entry name" value="Peptidase_S1_PA_chymotrypsin"/>
</dbReference>
<feature type="disulfide bond" evidence="16">
    <location>
        <begin position="345"/>
        <end position="361"/>
    </location>
</feature>
<feature type="non-terminal residue" evidence="24">
    <location>
        <position position="1"/>
    </location>
</feature>
<dbReference type="CDD" id="cd00190">
    <property type="entry name" value="Tryp_SPc"/>
    <property type="match status" value="1"/>
</dbReference>
<dbReference type="Gene3D" id="2.10.70.10">
    <property type="entry name" value="Complement Module, domain 1"/>
    <property type="match status" value="1"/>
</dbReference>
<dbReference type="PANTHER" id="PTHR24264:SF42">
    <property type="entry name" value="TISSUE-TYPE PLASMINOGEN ACTIVATOR"/>
    <property type="match status" value="1"/>
</dbReference>
<accession>A0A2G9PUM8</accession>
<dbReference type="PROSITE" id="PS00134">
    <property type="entry name" value="TRYPSIN_HIS"/>
    <property type="match status" value="1"/>
</dbReference>
<feature type="disulfide bond" evidence="16 17">
    <location>
        <begin position="93"/>
        <end position="110"/>
    </location>
</feature>
<dbReference type="SMART" id="SM00020">
    <property type="entry name" value="Tryp_SPc"/>
    <property type="match status" value="1"/>
</dbReference>
<feature type="disulfide bond" evidence="16 17">
    <location>
        <begin position="112"/>
        <end position="121"/>
    </location>
</feature>
<feature type="domain" description="Kringle" evidence="22">
    <location>
        <begin position="128"/>
        <end position="210"/>
    </location>
</feature>
<evidence type="ECO:0000256" key="3">
    <source>
        <dbReference type="ARBA" id="ARBA00013193"/>
    </source>
</evidence>
<evidence type="ECO:0000259" key="22">
    <source>
        <dbReference type="PROSITE" id="PS50070"/>
    </source>
</evidence>
<feature type="active site" description="Charge relay system" evidence="15">
    <location>
        <position position="410"/>
    </location>
</feature>
<dbReference type="PROSITE" id="PS50070">
    <property type="entry name" value="KRINGLE_2"/>
    <property type="match status" value="2"/>
</dbReference>
<dbReference type="PROSITE" id="PS00022">
    <property type="entry name" value="EGF_1"/>
    <property type="match status" value="1"/>
</dbReference>
<keyword evidence="6 18" id="KW-0420">Kringle</keyword>
<dbReference type="PROSITE" id="PS50240">
    <property type="entry name" value="TRYPSIN_DOM"/>
    <property type="match status" value="1"/>
</dbReference>
<dbReference type="PROSITE" id="PS00135">
    <property type="entry name" value="TRYPSIN_SER"/>
    <property type="match status" value="1"/>
</dbReference>
<keyword evidence="7 19" id="KW-0645">Protease</keyword>
<feature type="disulfide bond" evidence="16">
    <location>
        <begin position="448"/>
        <end position="517"/>
    </location>
</feature>
<dbReference type="SUPFAM" id="SSF50494">
    <property type="entry name" value="Trypsin-like serine proteases"/>
    <property type="match status" value="1"/>
</dbReference>
<feature type="disulfide bond" evidence="16">
    <location>
        <begin position="71"/>
        <end position="80"/>
    </location>
</feature>
<evidence type="ECO:0000256" key="13">
    <source>
        <dbReference type="ARBA" id="ARBA00023180"/>
    </source>
</evidence>
<dbReference type="SMART" id="SM00130">
    <property type="entry name" value="KR"/>
    <property type="match status" value="2"/>
</dbReference>
<feature type="chain" id="PRO_5013553703" description="t-plasminogen activator" evidence="20">
    <location>
        <begin position="26"/>
        <end position="563"/>
    </location>
</feature>
<dbReference type="PRINTS" id="PR00722">
    <property type="entry name" value="CHYMOTRYPSIN"/>
</dbReference>
<dbReference type="EC" id="3.4.21.68" evidence="3"/>
<dbReference type="InterPro" id="IPR001314">
    <property type="entry name" value="Peptidase_S1A"/>
</dbReference>
<dbReference type="PROSITE" id="PS01253">
    <property type="entry name" value="FN1_1"/>
    <property type="match status" value="1"/>
</dbReference>
<dbReference type="PROSITE" id="PS50026">
    <property type="entry name" value="EGF_3"/>
    <property type="match status" value="1"/>
</dbReference>
<dbReference type="GO" id="GO:0004252">
    <property type="term" value="F:serine-type endopeptidase activity"/>
    <property type="evidence" value="ECO:0007669"/>
    <property type="project" value="InterPro"/>
</dbReference>
<dbReference type="SUPFAM" id="SSF57603">
    <property type="entry name" value="FnI-like domain"/>
    <property type="match status" value="1"/>
</dbReference>
<dbReference type="InterPro" id="IPR000083">
    <property type="entry name" value="Fibronectin_type1"/>
</dbReference>
<keyword evidence="25" id="KW-1185">Reference proteome</keyword>
<evidence type="ECO:0000256" key="8">
    <source>
        <dbReference type="ARBA" id="ARBA00022723"/>
    </source>
</evidence>
<dbReference type="Pfam" id="PF00089">
    <property type="entry name" value="Trypsin"/>
    <property type="match status" value="1"/>
</dbReference>
<dbReference type="InterPro" id="IPR018056">
    <property type="entry name" value="Kringle_CS"/>
</dbReference>
<comment type="subcellular location">
    <subcellularLocation>
        <location evidence="2">Secreted</location>
    </subcellularLocation>
</comment>
<dbReference type="EMBL" id="KV922536">
    <property type="protein sequence ID" value="PIO07047.1"/>
    <property type="molecule type" value="Genomic_DNA"/>
</dbReference>
<dbReference type="InterPro" id="IPR009003">
    <property type="entry name" value="Peptidase_S1_PA"/>
</dbReference>
<feature type="signal peptide" evidence="20">
    <location>
        <begin position="1"/>
        <end position="25"/>
    </location>
</feature>
<evidence type="ECO:0000313" key="25">
    <source>
        <dbReference type="Proteomes" id="UP000228934"/>
    </source>
</evidence>
<evidence type="ECO:0000256" key="6">
    <source>
        <dbReference type="ARBA" id="ARBA00022572"/>
    </source>
</evidence>
<feature type="disulfide bond" evidence="16">
    <location>
        <begin position="217"/>
        <end position="298"/>
    </location>
</feature>
<evidence type="ECO:0000256" key="19">
    <source>
        <dbReference type="RuleBase" id="RU363034"/>
    </source>
</evidence>
<keyword evidence="10 19" id="KW-0378">Hydrolase</keyword>
<feature type="disulfide bond" evidence="16">
    <location>
        <begin position="480"/>
        <end position="496"/>
    </location>
</feature>
<feature type="disulfide bond" evidence="16">
    <location>
        <begin position="129"/>
        <end position="210"/>
    </location>
</feature>
<feature type="disulfide bond" evidence="16">
    <location>
        <begin position="150"/>
        <end position="192"/>
    </location>
</feature>